<feature type="transmembrane region" description="Helical" evidence="1">
    <location>
        <begin position="38"/>
        <end position="61"/>
    </location>
</feature>
<dbReference type="RefSeq" id="WP_344948254.1">
    <property type="nucleotide sequence ID" value="NZ_BAAAZR010000031.1"/>
</dbReference>
<reference evidence="3" key="1">
    <citation type="journal article" date="2019" name="Int. J. Syst. Evol. Microbiol.">
        <title>The Global Catalogue of Microorganisms (GCM) 10K type strain sequencing project: providing services to taxonomists for standard genome sequencing and annotation.</title>
        <authorList>
            <consortium name="The Broad Institute Genomics Platform"/>
            <consortium name="The Broad Institute Genome Sequencing Center for Infectious Disease"/>
            <person name="Wu L."/>
            <person name="Ma J."/>
        </authorList>
    </citation>
    <scope>NUCLEOTIDE SEQUENCE [LARGE SCALE GENOMIC DNA]</scope>
    <source>
        <strain evidence="3">JCM 16908</strain>
    </source>
</reference>
<sequence>MSKFHQRAIWLAIMTLVSAFVAICAVGLAMLLKQSPEYLPAWGGGSFAATMGLLFGAAHFIGSGGRDDE</sequence>
<organism evidence="2 3">
    <name type="scientific">Sphaerisporangium flaviroseum</name>
    <dbReference type="NCBI Taxonomy" id="509199"/>
    <lineage>
        <taxon>Bacteria</taxon>
        <taxon>Bacillati</taxon>
        <taxon>Actinomycetota</taxon>
        <taxon>Actinomycetes</taxon>
        <taxon>Streptosporangiales</taxon>
        <taxon>Streptosporangiaceae</taxon>
        <taxon>Sphaerisporangium</taxon>
    </lineage>
</organism>
<protein>
    <recommendedName>
        <fullName evidence="4">DUF2530 domain-containing protein</fullName>
    </recommendedName>
</protein>
<dbReference type="Proteomes" id="UP001500888">
    <property type="component" value="Unassembled WGS sequence"/>
</dbReference>
<evidence type="ECO:0000313" key="2">
    <source>
        <dbReference type="EMBL" id="GAA3832522.1"/>
    </source>
</evidence>
<dbReference type="EMBL" id="BAAAZR010000031">
    <property type="protein sequence ID" value="GAA3832522.1"/>
    <property type="molecule type" value="Genomic_DNA"/>
</dbReference>
<accession>A0ABP7J1F8</accession>
<evidence type="ECO:0000313" key="3">
    <source>
        <dbReference type="Proteomes" id="UP001500888"/>
    </source>
</evidence>
<comment type="caution">
    <text evidence="2">The sequence shown here is derived from an EMBL/GenBank/DDBJ whole genome shotgun (WGS) entry which is preliminary data.</text>
</comment>
<keyword evidence="1" id="KW-0472">Membrane</keyword>
<gene>
    <name evidence="2" type="ORF">GCM10022226_62190</name>
</gene>
<keyword evidence="1" id="KW-0812">Transmembrane</keyword>
<keyword evidence="3" id="KW-1185">Reference proteome</keyword>
<evidence type="ECO:0008006" key="4">
    <source>
        <dbReference type="Google" id="ProtNLM"/>
    </source>
</evidence>
<feature type="transmembrane region" description="Helical" evidence="1">
    <location>
        <begin position="9"/>
        <end position="32"/>
    </location>
</feature>
<name>A0ABP7J1F8_9ACTN</name>
<proteinExistence type="predicted"/>
<evidence type="ECO:0000256" key="1">
    <source>
        <dbReference type="SAM" id="Phobius"/>
    </source>
</evidence>
<keyword evidence="1" id="KW-1133">Transmembrane helix</keyword>